<dbReference type="InterPro" id="IPR056744">
    <property type="entry name" value="TRM5/TYW2-like_N"/>
</dbReference>
<accession>A0A8K0AIJ8</accession>
<dbReference type="EC" id="2.1.1.228" evidence="10"/>
<proteinExistence type="inferred from homology"/>
<comment type="similarity">
    <text evidence="1">Belongs to the class I-like SAM-binding methyltransferase superfamily. TRM5/TYW2 family.</text>
</comment>
<dbReference type="GO" id="GO:0005759">
    <property type="term" value="C:mitochondrial matrix"/>
    <property type="evidence" value="ECO:0007669"/>
    <property type="project" value="UniProtKB-SubCell"/>
</dbReference>
<protein>
    <recommendedName>
        <fullName evidence="10">tRNA (guanine(37)-N1)-methyltransferase</fullName>
        <ecNumber evidence="10">2.1.1.228</ecNumber>
    </recommendedName>
    <alternativeName>
        <fullName evidence="10">M1G-methyltransferase</fullName>
    </alternativeName>
    <alternativeName>
        <fullName evidence="10">tRNA [GM37] methyltransferase</fullName>
    </alternativeName>
    <alternativeName>
        <fullName evidence="10">tRNA methyltransferase 5 homolog</fullName>
    </alternativeName>
</protein>
<keyword evidence="4 10" id="KW-0808">Transferase</keyword>
<dbReference type="InterPro" id="IPR030382">
    <property type="entry name" value="MeTrfase_TRM5/TYW2"/>
</dbReference>
<feature type="binding site" evidence="10">
    <location>
        <begin position="276"/>
        <end position="277"/>
    </location>
    <ligand>
        <name>S-adenosyl-L-methionine</name>
        <dbReference type="ChEBI" id="CHEBI:59789"/>
    </ligand>
</feature>
<gene>
    <name evidence="13" type="ORF">ANDGO_05353</name>
</gene>
<evidence type="ECO:0000256" key="8">
    <source>
        <dbReference type="ARBA" id="ARBA00023242"/>
    </source>
</evidence>
<keyword evidence="7 10" id="KW-0496">Mitochondrion</keyword>
<dbReference type="Gene3D" id="3.30.300.110">
    <property type="entry name" value="Met-10+ protein-like domains"/>
    <property type="match status" value="1"/>
</dbReference>
<dbReference type="Pfam" id="PF25133">
    <property type="entry name" value="TYW2_N_2"/>
    <property type="match status" value="1"/>
</dbReference>
<feature type="binding site" evidence="10">
    <location>
        <begin position="248"/>
        <end position="249"/>
    </location>
    <ligand>
        <name>S-adenosyl-L-methionine</name>
        <dbReference type="ChEBI" id="CHEBI:59789"/>
    </ligand>
</feature>
<dbReference type="GO" id="GO:0070901">
    <property type="term" value="P:mitochondrial tRNA methylation"/>
    <property type="evidence" value="ECO:0007669"/>
    <property type="project" value="UniProtKB-ARBA"/>
</dbReference>
<comment type="catalytic activity">
    <reaction evidence="9 10">
        <text>guanosine(37) in tRNA + S-adenosyl-L-methionine = N(1)-methylguanosine(37) in tRNA + S-adenosyl-L-homocysteine + H(+)</text>
        <dbReference type="Rhea" id="RHEA:36899"/>
        <dbReference type="Rhea" id="RHEA-COMP:10145"/>
        <dbReference type="Rhea" id="RHEA-COMP:10147"/>
        <dbReference type="ChEBI" id="CHEBI:15378"/>
        <dbReference type="ChEBI" id="CHEBI:57856"/>
        <dbReference type="ChEBI" id="CHEBI:59789"/>
        <dbReference type="ChEBI" id="CHEBI:73542"/>
        <dbReference type="ChEBI" id="CHEBI:74269"/>
        <dbReference type="EC" id="2.1.1.228"/>
    </reaction>
</comment>
<dbReference type="PANTHER" id="PTHR23245">
    <property type="entry name" value="TRNA METHYLTRANSFERASE"/>
    <property type="match status" value="1"/>
</dbReference>
<dbReference type="CDD" id="cd02440">
    <property type="entry name" value="AdoMet_MTases"/>
    <property type="match status" value="1"/>
</dbReference>
<evidence type="ECO:0000256" key="11">
    <source>
        <dbReference type="SAM" id="MobiDB-lite"/>
    </source>
</evidence>
<evidence type="ECO:0000256" key="6">
    <source>
        <dbReference type="ARBA" id="ARBA00022694"/>
    </source>
</evidence>
<dbReference type="FunFam" id="3.30.300.110:FF:000001">
    <property type="entry name" value="tRNA (guanine(37)-N1)-methyltransferase"/>
    <property type="match status" value="1"/>
</dbReference>
<evidence type="ECO:0000259" key="12">
    <source>
        <dbReference type="PROSITE" id="PS51684"/>
    </source>
</evidence>
<name>A0A8K0AIJ8_ANDGO</name>
<dbReference type="GO" id="GO:0002939">
    <property type="term" value="P:tRNA N1-guanine methylation"/>
    <property type="evidence" value="ECO:0007669"/>
    <property type="project" value="TreeGrafter"/>
</dbReference>
<dbReference type="GO" id="GO:0052906">
    <property type="term" value="F:tRNA (guanine(37)-N1)-methyltransferase activity"/>
    <property type="evidence" value="ECO:0007669"/>
    <property type="project" value="UniProtKB-UniRule"/>
</dbReference>
<comment type="caution">
    <text evidence="13">The sequence shown here is derived from an EMBL/GenBank/DDBJ whole genome shotgun (WGS) entry which is preliminary data.</text>
</comment>
<evidence type="ECO:0000256" key="7">
    <source>
        <dbReference type="ARBA" id="ARBA00023128"/>
    </source>
</evidence>
<evidence type="ECO:0000256" key="2">
    <source>
        <dbReference type="ARBA" id="ARBA00022490"/>
    </source>
</evidence>
<comment type="subcellular location">
    <subcellularLocation>
        <location evidence="10">Mitochondrion matrix</location>
    </subcellularLocation>
    <subcellularLocation>
        <location evidence="10">Nucleus</location>
    </subcellularLocation>
    <subcellularLocation>
        <location evidence="10">Cytoplasm</location>
    </subcellularLocation>
    <text evidence="10">Predominantly in the mitochondria and in the nucleus.</text>
</comment>
<dbReference type="Gene3D" id="3.40.50.150">
    <property type="entry name" value="Vaccinia Virus protein VP39"/>
    <property type="match status" value="1"/>
</dbReference>
<feature type="binding site" evidence="10">
    <location>
        <position position="209"/>
    </location>
    <ligand>
        <name>S-adenosyl-L-methionine</name>
        <dbReference type="ChEBI" id="CHEBI:59789"/>
    </ligand>
</feature>
<comment type="subunit">
    <text evidence="10">Monomer.</text>
</comment>
<feature type="region of interest" description="Disordered" evidence="11">
    <location>
        <begin position="384"/>
        <end position="410"/>
    </location>
</feature>
<dbReference type="InterPro" id="IPR025792">
    <property type="entry name" value="tRNA_Gua_MeTrfase_euk"/>
</dbReference>
<evidence type="ECO:0000256" key="9">
    <source>
        <dbReference type="ARBA" id="ARBA00047783"/>
    </source>
</evidence>
<dbReference type="OrthoDB" id="408788at2759"/>
<evidence type="ECO:0000256" key="1">
    <source>
        <dbReference type="ARBA" id="ARBA00009775"/>
    </source>
</evidence>
<dbReference type="Proteomes" id="UP000799049">
    <property type="component" value="Unassembled WGS sequence"/>
</dbReference>
<dbReference type="SUPFAM" id="SSF53335">
    <property type="entry name" value="S-adenosyl-L-methionine-dependent methyltransferases"/>
    <property type="match status" value="1"/>
</dbReference>
<dbReference type="AlphaFoldDB" id="A0A8K0AIJ8"/>
<keyword evidence="2 10" id="KW-0963">Cytoplasm</keyword>
<keyword evidence="5 10" id="KW-0949">S-adenosyl-L-methionine</keyword>
<reference evidence="13" key="1">
    <citation type="submission" date="2019-09" db="EMBL/GenBank/DDBJ databases">
        <title>The Mitochondrial Proteome of the Jakobid, Andalucia godoyi, a Protist With the Most Gene-Rich and Bacteria-Like Mitochondrial Genome.</title>
        <authorList>
            <person name="Gray M.W."/>
            <person name="Burger G."/>
            <person name="Derelle R."/>
            <person name="Klimes V."/>
            <person name="Leger M."/>
            <person name="Sarrasin M."/>
            <person name="Vlcek C."/>
            <person name="Roger A.J."/>
            <person name="Elias M."/>
            <person name="Lang B.F."/>
        </authorList>
    </citation>
    <scope>NUCLEOTIDE SEQUENCE</scope>
    <source>
        <strain evidence="13">And28</strain>
    </source>
</reference>
<feature type="domain" description="SAM-dependent methyltransferase TRM5/TYW2-type" evidence="12">
    <location>
        <begin position="119"/>
        <end position="378"/>
    </location>
</feature>
<evidence type="ECO:0000256" key="3">
    <source>
        <dbReference type="ARBA" id="ARBA00022603"/>
    </source>
</evidence>
<dbReference type="Pfam" id="PF02475">
    <property type="entry name" value="TRM5-TYW2_MTfase"/>
    <property type="match status" value="1"/>
</dbReference>
<evidence type="ECO:0000313" key="13">
    <source>
        <dbReference type="EMBL" id="KAF0853086.1"/>
    </source>
</evidence>
<dbReference type="GO" id="GO:0005634">
    <property type="term" value="C:nucleus"/>
    <property type="evidence" value="ECO:0007669"/>
    <property type="project" value="UniProtKB-SubCell"/>
</dbReference>
<evidence type="ECO:0000256" key="4">
    <source>
        <dbReference type="ARBA" id="ARBA00022679"/>
    </source>
</evidence>
<keyword evidence="3 10" id="KW-0489">Methyltransferase</keyword>
<evidence type="ECO:0000313" key="14">
    <source>
        <dbReference type="Proteomes" id="UP000799049"/>
    </source>
</evidence>
<organism evidence="13 14">
    <name type="scientific">Andalucia godoyi</name>
    <name type="common">Flagellate</name>
    <dbReference type="NCBI Taxonomy" id="505711"/>
    <lineage>
        <taxon>Eukaryota</taxon>
        <taxon>Discoba</taxon>
        <taxon>Jakobida</taxon>
        <taxon>Andalucina</taxon>
        <taxon>Andaluciidae</taxon>
        <taxon>Andalucia</taxon>
    </lineage>
</organism>
<keyword evidence="6 10" id="KW-0819">tRNA processing</keyword>
<feature type="binding site" evidence="10">
    <location>
        <position position="298"/>
    </location>
    <ligand>
        <name>S-adenosyl-L-methionine</name>
        <dbReference type="ChEBI" id="CHEBI:59789"/>
    </ligand>
</feature>
<dbReference type="InterPro" id="IPR029063">
    <property type="entry name" value="SAM-dependent_MTases_sf"/>
</dbReference>
<evidence type="ECO:0000256" key="10">
    <source>
        <dbReference type="HAMAP-Rule" id="MF_03152"/>
    </source>
</evidence>
<feature type="compositionally biased region" description="Polar residues" evidence="11">
    <location>
        <begin position="385"/>
        <end position="402"/>
    </location>
</feature>
<evidence type="ECO:0000256" key="5">
    <source>
        <dbReference type="ARBA" id="ARBA00022691"/>
    </source>
</evidence>
<dbReference type="PROSITE" id="PS51684">
    <property type="entry name" value="SAM_MT_TRM5_TYW2"/>
    <property type="match status" value="1"/>
</dbReference>
<sequence>MSSSMVNRELFRTTICVSAIRTPASVCNEVVKSLRGSLIRRKHIRTVHDDMHDASKKVILLSETVSDAASIPAAAQTLIAQHSLEIVPRYEVQLSYENFSTEEVLRKLLPAGSDHPSSFEIVGHIAHLNLREHFYPFQNIIGQVLLDKNPSLRTVVNKLGTIDTQFREFKMDVIAGDDDFLVKDHHEQGCSFSFDYSKVYWNSRLSMEHERLVSMVPVKAVVCDMFAGVGPFAIPAARNRSCTVYANDLNPNSYEWLKENARKNKIETLVKCFNLDAREFAKHVFAERRIDADHVIMNLPASSVEFLDVFRGLFAPTKQKLPVIHCYTFARGENPESEAVKNVETLMGFPNIPNMQTHNVRDVAPNKHMICVSFPLPKEYACAHSSPSNAPLDSESTAVQEPSSKRPRSD</sequence>
<keyword evidence="14" id="KW-1185">Reference proteome</keyword>
<dbReference type="EMBL" id="VRVR01000003">
    <property type="protein sequence ID" value="KAF0853086.1"/>
    <property type="molecule type" value="Genomic_DNA"/>
</dbReference>
<dbReference type="HAMAP" id="MF_03152">
    <property type="entry name" value="TRM5"/>
    <property type="match status" value="1"/>
</dbReference>
<dbReference type="InterPro" id="IPR056743">
    <property type="entry name" value="TRM5-TYW2-like_MTfase"/>
</dbReference>
<dbReference type="PANTHER" id="PTHR23245:SF36">
    <property type="entry name" value="TRNA (GUANINE(37)-N1)-METHYLTRANSFERASE"/>
    <property type="match status" value="1"/>
</dbReference>
<keyword evidence="8 10" id="KW-0539">Nucleus</keyword>
<comment type="similarity">
    <text evidence="10">Belongs to the TRM5 / TYW2 family.</text>
</comment>
<comment type="function">
    <text evidence="10">Specifically methylates the N1 position of guanosine-37 in various cytoplasmic and mitochondrial tRNAs. Methylation is not dependent on the nature of the nucleoside 5' of the target nucleoside. This is the first step in the biosynthesis of wybutosine (yW), a modified base adjacent to the anticodon of tRNAs and required for accurate decoding.</text>
</comment>